<organism evidence="2 3">
    <name type="scientific">Symbiochloris irregularis</name>
    <dbReference type="NCBI Taxonomy" id="706552"/>
    <lineage>
        <taxon>Eukaryota</taxon>
        <taxon>Viridiplantae</taxon>
        <taxon>Chlorophyta</taxon>
        <taxon>core chlorophytes</taxon>
        <taxon>Trebouxiophyceae</taxon>
        <taxon>Trebouxiales</taxon>
        <taxon>Trebouxiaceae</taxon>
        <taxon>Symbiochloris</taxon>
    </lineage>
</organism>
<evidence type="ECO:0000313" key="3">
    <source>
        <dbReference type="Proteomes" id="UP001465755"/>
    </source>
</evidence>
<feature type="compositionally biased region" description="Basic and acidic residues" evidence="1">
    <location>
        <begin position="355"/>
        <end position="365"/>
    </location>
</feature>
<evidence type="ECO:0000256" key="1">
    <source>
        <dbReference type="SAM" id="MobiDB-lite"/>
    </source>
</evidence>
<proteinExistence type="predicted"/>
<accession>A0AAW1PJP3</accession>
<dbReference type="AlphaFoldDB" id="A0AAW1PJP3"/>
<name>A0AAW1PJP3_9CHLO</name>
<feature type="region of interest" description="Disordered" evidence="1">
    <location>
        <begin position="1"/>
        <end position="116"/>
    </location>
</feature>
<protein>
    <submittedName>
        <fullName evidence="2">Uncharacterized protein</fullName>
    </submittedName>
</protein>
<sequence>MAELDGLNMSLDELISKRHEEERRKQGQTPGGRGGGRFHGRGGRWQNHEGRGGRFYGPPRQWDDGNFRGPGGPNGRGRGRGGPPQGRGDNGFGTFDGPGGPQGGRGGFPGGGMHLPPFPLQMPFMGPREVSLGGPGQLGPAFRPMPMPFMMPMQPPPEPLPPPQLSAYVKPETQEVAVKFRNSEILKVTESGAVKLDSGGFRGPSFIQAMNAALKPLGMKISGASFAQLTISDGRSITRYEDGVTLPGKGAATESRARDVLKAFSQNNTPKPPEATPPSLLDAPPTPEAFLAMKNALSEGKFPALQNGSAPNNNHHHQRSVAVTPARGGPRGGMSHGGGGRGGGRDWDEGSGGGPHRERDQERSRLRAQGRYVPY</sequence>
<reference evidence="2 3" key="1">
    <citation type="journal article" date="2024" name="Nat. Commun.">
        <title>Phylogenomics reveals the evolutionary origins of lichenization in chlorophyte algae.</title>
        <authorList>
            <person name="Puginier C."/>
            <person name="Libourel C."/>
            <person name="Otte J."/>
            <person name="Skaloud P."/>
            <person name="Haon M."/>
            <person name="Grisel S."/>
            <person name="Petersen M."/>
            <person name="Berrin J.G."/>
            <person name="Delaux P.M."/>
            <person name="Dal Grande F."/>
            <person name="Keller J."/>
        </authorList>
    </citation>
    <scope>NUCLEOTIDE SEQUENCE [LARGE SCALE GENOMIC DNA]</scope>
    <source>
        <strain evidence="2 3">SAG 2036</strain>
    </source>
</reference>
<gene>
    <name evidence="2" type="ORF">WJX73_007336</name>
</gene>
<dbReference type="EMBL" id="JALJOQ010000027">
    <property type="protein sequence ID" value="KAK9808109.1"/>
    <property type="molecule type" value="Genomic_DNA"/>
</dbReference>
<feature type="compositionally biased region" description="Gly residues" evidence="1">
    <location>
        <begin position="68"/>
        <end position="113"/>
    </location>
</feature>
<feature type="compositionally biased region" description="Basic and acidic residues" evidence="1">
    <location>
        <begin position="14"/>
        <end position="25"/>
    </location>
</feature>
<evidence type="ECO:0000313" key="2">
    <source>
        <dbReference type="EMBL" id="KAK9808109.1"/>
    </source>
</evidence>
<feature type="region of interest" description="Disordered" evidence="1">
    <location>
        <begin position="265"/>
        <end position="286"/>
    </location>
</feature>
<keyword evidence="3" id="KW-1185">Reference proteome</keyword>
<feature type="region of interest" description="Disordered" evidence="1">
    <location>
        <begin position="302"/>
        <end position="375"/>
    </location>
</feature>
<feature type="compositionally biased region" description="Gly residues" evidence="1">
    <location>
        <begin position="329"/>
        <end position="342"/>
    </location>
</feature>
<dbReference type="Proteomes" id="UP001465755">
    <property type="component" value="Unassembled WGS sequence"/>
</dbReference>
<comment type="caution">
    <text evidence="2">The sequence shown here is derived from an EMBL/GenBank/DDBJ whole genome shotgun (WGS) entry which is preliminary data.</text>
</comment>